<name>A0AA39NQY2_ARMTA</name>
<sequence length="366" mass="41364">MPQSKTSLPPPFDCHPRLIRLPMALFGALEPQYLPPTEDYNSFYELAPFPFSGTYSVEFFPEPILGLDQNGFLSMDSFQTDFYRDVLDPTPAYDAFTSLFLPTQPAATPTDVAPIITAPSVLSDIQPTDLNEEDADYDLDPDFADDFATDPLPFTQCRSFTSAPSSPLSSLSSLADTDDAELVYDEPACKEPESLSGSRKRARVSELPATITIYRRTGATRRSRCKNGDFKNSLERYAFHDDPQHVRCMEIGCTAQFESVNAAIDHMPVAHPCEREPKTKKKSKPAKNPKRFRCVYFECDKIKSSVGDMRRHLISEDHQCKRFKCGDCGGLCQRPDPVKRHQDKFRGKCKGRYTEDQPIKQRARRT</sequence>
<dbReference type="PROSITE" id="PS00028">
    <property type="entry name" value="ZINC_FINGER_C2H2_1"/>
    <property type="match status" value="1"/>
</dbReference>
<gene>
    <name evidence="2" type="ORF">EV420DRAFT_1499087</name>
</gene>
<accession>A0AA39NQY2</accession>
<feature type="domain" description="C2H2-type" evidence="1">
    <location>
        <begin position="248"/>
        <end position="271"/>
    </location>
</feature>
<dbReference type="AlphaFoldDB" id="A0AA39NQY2"/>
<evidence type="ECO:0000259" key="1">
    <source>
        <dbReference type="PROSITE" id="PS00028"/>
    </source>
</evidence>
<organism evidence="2 3">
    <name type="scientific">Armillaria tabescens</name>
    <name type="common">Ringless honey mushroom</name>
    <name type="synonym">Agaricus tabescens</name>
    <dbReference type="NCBI Taxonomy" id="1929756"/>
    <lineage>
        <taxon>Eukaryota</taxon>
        <taxon>Fungi</taxon>
        <taxon>Dikarya</taxon>
        <taxon>Basidiomycota</taxon>
        <taxon>Agaricomycotina</taxon>
        <taxon>Agaricomycetes</taxon>
        <taxon>Agaricomycetidae</taxon>
        <taxon>Agaricales</taxon>
        <taxon>Marasmiineae</taxon>
        <taxon>Physalacriaceae</taxon>
        <taxon>Desarmillaria</taxon>
    </lineage>
</organism>
<dbReference type="EMBL" id="JAUEPS010000001">
    <property type="protein sequence ID" value="KAK0470222.1"/>
    <property type="molecule type" value="Genomic_DNA"/>
</dbReference>
<proteinExistence type="predicted"/>
<dbReference type="InterPro" id="IPR013087">
    <property type="entry name" value="Znf_C2H2_type"/>
</dbReference>
<reference evidence="2" key="1">
    <citation type="submission" date="2023-06" db="EMBL/GenBank/DDBJ databases">
        <authorList>
            <consortium name="Lawrence Berkeley National Laboratory"/>
            <person name="Ahrendt S."/>
            <person name="Sahu N."/>
            <person name="Indic B."/>
            <person name="Wong-Bajracharya J."/>
            <person name="Merenyi Z."/>
            <person name="Ke H.-M."/>
            <person name="Monk M."/>
            <person name="Kocsube S."/>
            <person name="Drula E."/>
            <person name="Lipzen A."/>
            <person name="Balint B."/>
            <person name="Henrissat B."/>
            <person name="Andreopoulos B."/>
            <person name="Martin F.M."/>
            <person name="Harder C.B."/>
            <person name="Rigling D."/>
            <person name="Ford K.L."/>
            <person name="Foster G.D."/>
            <person name="Pangilinan J."/>
            <person name="Papanicolaou A."/>
            <person name="Barry K."/>
            <person name="LaButti K."/>
            <person name="Viragh M."/>
            <person name="Koriabine M."/>
            <person name="Yan M."/>
            <person name="Riley R."/>
            <person name="Champramary S."/>
            <person name="Plett K.L."/>
            <person name="Tsai I.J."/>
            <person name="Slot J."/>
            <person name="Sipos G."/>
            <person name="Plett J."/>
            <person name="Nagy L.G."/>
            <person name="Grigoriev I.V."/>
        </authorList>
    </citation>
    <scope>NUCLEOTIDE SEQUENCE</scope>
    <source>
        <strain evidence="2">CCBAS 213</strain>
    </source>
</reference>
<evidence type="ECO:0000313" key="3">
    <source>
        <dbReference type="Proteomes" id="UP001175211"/>
    </source>
</evidence>
<comment type="caution">
    <text evidence="2">The sequence shown here is derived from an EMBL/GenBank/DDBJ whole genome shotgun (WGS) entry which is preliminary data.</text>
</comment>
<protein>
    <recommendedName>
        <fullName evidence="1">C2H2-type domain-containing protein</fullName>
    </recommendedName>
</protein>
<keyword evidence="3" id="KW-1185">Reference proteome</keyword>
<dbReference type="GeneID" id="85354534"/>
<dbReference type="Proteomes" id="UP001175211">
    <property type="component" value="Unassembled WGS sequence"/>
</dbReference>
<dbReference type="RefSeq" id="XP_060340015.1">
    <property type="nucleotide sequence ID" value="XM_060470986.1"/>
</dbReference>
<evidence type="ECO:0000313" key="2">
    <source>
        <dbReference type="EMBL" id="KAK0470222.1"/>
    </source>
</evidence>